<dbReference type="EMBL" id="AZDL01000028">
    <property type="protein sequence ID" value="KRK92286.1"/>
    <property type="molecule type" value="Genomic_DNA"/>
</dbReference>
<dbReference type="GeneID" id="49610297"/>
<dbReference type="Proteomes" id="UP000050828">
    <property type="component" value="Unassembled WGS sequence"/>
</dbReference>
<evidence type="ECO:0000259" key="1">
    <source>
        <dbReference type="Pfam" id="PF13274"/>
    </source>
</evidence>
<dbReference type="InterPro" id="IPR025272">
    <property type="entry name" value="SocA_Panacea"/>
</dbReference>
<evidence type="ECO:0000313" key="3">
    <source>
        <dbReference type="Proteomes" id="UP000050828"/>
    </source>
</evidence>
<organism evidence="2 3">
    <name type="scientific">Latilactobacillus curvatus JCM 1096 = DSM 20019</name>
    <dbReference type="NCBI Taxonomy" id="1293592"/>
    <lineage>
        <taxon>Bacteria</taxon>
        <taxon>Bacillati</taxon>
        <taxon>Bacillota</taxon>
        <taxon>Bacilli</taxon>
        <taxon>Lactobacillales</taxon>
        <taxon>Lactobacillaceae</taxon>
        <taxon>Latilactobacillus</taxon>
    </lineage>
</organism>
<dbReference type="AlphaFoldDB" id="A0AAJ0LEQ3"/>
<comment type="caution">
    <text evidence="2">The sequence shown here is derived from an EMBL/GenBank/DDBJ whole genome shotgun (WGS) entry which is preliminary data.</text>
</comment>
<name>A0AAJ0LEQ3_LATCU</name>
<dbReference type="Pfam" id="PF13274">
    <property type="entry name" value="SocA_Panacea"/>
    <property type="match status" value="1"/>
</dbReference>
<accession>A0AAJ0LEQ3</accession>
<gene>
    <name evidence="2" type="ORF">FC08_GL000790</name>
</gene>
<feature type="domain" description="Antitoxin SocA-like Panacea" evidence="1">
    <location>
        <begin position="34"/>
        <end position="130"/>
    </location>
</feature>
<sequence length="153" mass="17675">MYNVEKIVNWLRVKNHADLREYDYVDELTQMKAMKLLYYIQGTSLVVLKERLFPDDIVAWKYGPVVQSVHDMYAGKREIVGDITSQDIKDYETLNSNPKVAAVLNAVYSAFGNMSAADLVKQTHNESPWKTTQQSMVITDEKLKEYFKTIVTE</sequence>
<reference evidence="2 3" key="1">
    <citation type="journal article" date="2015" name="Genome Announc.">
        <title>Expanding the biotechnology potential of lactobacilli through comparative genomics of 213 strains and associated genera.</title>
        <authorList>
            <person name="Sun Z."/>
            <person name="Harris H.M."/>
            <person name="McCann A."/>
            <person name="Guo C."/>
            <person name="Argimon S."/>
            <person name="Zhang W."/>
            <person name="Yang X."/>
            <person name="Jeffery I.B."/>
            <person name="Cooney J.C."/>
            <person name="Kagawa T.F."/>
            <person name="Liu W."/>
            <person name="Song Y."/>
            <person name="Salvetti E."/>
            <person name="Wrobel A."/>
            <person name="Rasinkangas P."/>
            <person name="Parkhill J."/>
            <person name="Rea M.C."/>
            <person name="O'Sullivan O."/>
            <person name="Ritari J."/>
            <person name="Douillard F.P."/>
            <person name="Paul Ross R."/>
            <person name="Yang R."/>
            <person name="Briner A.E."/>
            <person name="Felis G.E."/>
            <person name="de Vos W.M."/>
            <person name="Barrangou R."/>
            <person name="Klaenhammer T.R."/>
            <person name="Caufield P.W."/>
            <person name="Cui Y."/>
            <person name="Zhang H."/>
            <person name="O'Toole P.W."/>
        </authorList>
    </citation>
    <scope>NUCLEOTIDE SEQUENCE [LARGE SCALE GENOMIC DNA]</scope>
    <source>
        <strain evidence="2 3">DSM 20019</strain>
    </source>
</reference>
<protein>
    <submittedName>
        <fullName evidence="2">XRE family transcriptional regulator</fullName>
    </submittedName>
</protein>
<dbReference type="RefSeq" id="WP_054644574.1">
    <property type="nucleotide sequence ID" value="NZ_AZDL01000028.1"/>
</dbReference>
<proteinExistence type="predicted"/>
<evidence type="ECO:0000313" key="2">
    <source>
        <dbReference type="EMBL" id="KRK92286.1"/>
    </source>
</evidence>